<dbReference type="InterPro" id="IPR021351">
    <property type="entry name" value="DUF2969"/>
</dbReference>
<dbReference type="STRING" id="249189.RV04_GL001611"/>
<organism evidence="1 2">
    <name type="scientific">Enterococcus hermanniensis</name>
    <dbReference type="NCBI Taxonomy" id="249189"/>
    <lineage>
        <taxon>Bacteria</taxon>
        <taxon>Bacillati</taxon>
        <taxon>Bacillota</taxon>
        <taxon>Bacilli</taxon>
        <taxon>Lactobacillales</taxon>
        <taxon>Enterococcaceae</taxon>
        <taxon>Enterococcus</taxon>
    </lineage>
</organism>
<dbReference type="Pfam" id="PF11184">
    <property type="entry name" value="DUF2969"/>
    <property type="match status" value="1"/>
</dbReference>
<protein>
    <recommendedName>
        <fullName evidence="3">DUF2969 domain-containing protein</fullName>
    </recommendedName>
</protein>
<evidence type="ECO:0000313" key="2">
    <source>
        <dbReference type="Proteomes" id="UP000182077"/>
    </source>
</evidence>
<dbReference type="Proteomes" id="UP000182077">
    <property type="component" value="Unassembled WGS sequence"/>
</dbReference>
<dbReference type="AlphaFoldDB" id="A0A1L8TNE3"/>
<reference evidence="1 2" key="1">
    <citation type="submission" date="2014-12" db="EMBL/GenBank/DDBJ databases">
        <title>Draft genome sequences of 29 type strains of Enterococci.</title>
        <authorList>
            <person name="Zhong Z."/>
            <person name="Sun Z."/>
            <person name="Liu W."/>
            <person name="Zhang W."/>
            <person name="Zhang H."/>
        </authorList>
    </citation>
    <scope>NUCLEOTIDE SEQUENCE [LARGE SCALE GENOMIC DNA]</scope>
    <source>
        <strain evidence="1 2">DSM 17122</strain>
    </source>
</reference>
<evidence type="ECO:0008006" key="3">
    <source>
        <dbReference type="Google" id="ProtNLM"/>
    </source>
</evidence>
<proteinExistence type="predicted"/>
<gene>
    <name evidence="1" type="ORF">RV04_GL001611</name>
</gene>
<keyword evidence="2" id="KW-1185">Reference proteome</keyword>
<name>A0A1L8TNE3_9ENTE</name>
<evidence type="ECO:0000313" key="1">
    <source>
        <dbReference type="EMBL" id="OJG45845.1"/>
    </source>
</evidence>
<comment type="caution">
    <text evidence="1">The sequence shown here is derived from an EMBL/GenBank/DDBJ whole genome shotgun (WGS) entry which is preliminary data.</text>
</comment>
<sequence>MEYDKLSAGGVKVMSKKNKDIQVQIKEEERSINGNKETVTQLVIGKKLIGEIIPENKVFQAYADDHLLGGFKTLDDGIEALIRNWNLHE</sequence>
<dbReference type="EMBL" id="JXKQ01000004">
    <property type="protein sequence ID" value="OJG45845.1"/>
    <property type="molecule type" value="Genomic_DNA"/>
</dbReference>
<accession>A0A1L8TNE3</accession>